<accession>Q1Q5J7</accession>
<reference evidence="1" key="2">
    <citation type="submission" date="2006-01" db="EMBL/GenBank/DDBJ databases">
        <authorList>
            <person name="Genoscope"/>
        </authorList>
    </citation>
    <scope>NUCLEOTIDE SEQUENCE</scope>
</reference>
<dbReference type="Proteomes" id="UP000501926">
    <property type="component" value="Chromosome"/>
</dbReference>
<dbReference type="EMBL" id="CT573071">
    <property type="protein sequence ID" value="CAJ75280.1"/>
    <property type="molecule type" value="Genomic_DNA"/>
</dbReference>
<protein>
    <submittedName>
        <fullName evidence="1">Uncharacterized protein</fullName>
    </submittedName>
</protein>
<gene>
    <name evidence="2" type="ORF">KsCSTR_30210</name>
    <name evidence="1" type="ORF">kuste4518</name>
</gene>
<proteinExistence type="predicted"/>
<dbReference type="EMBL" id="CP049055">
    <property type="protein sequence ID" value="QII12400.1"/>
    <property type="molecule type" value="Genomic_DNA"/>
</dbReference>
<evidence type="ECO:0000313" key="1">
    <source>
        <dbReference type="EMBL" id="CAJ75280.1"/>
    </source>
</evidence>
<evidence type="ECO:0000313" key="3">
    <source>
        <dbReference type="Proteomes" id="UP000501926"/>
    </source>
</evidence>
<reference evidence="2 3" key="3">
    <citation type="submission" date="2020-02" db="EMBL/GenBank/DDBJ databases">
        <title>Newly sequenced genome of strain CSTR1 showed variability in Candidatus Kuenenia stuttgartiensis genomes.</title>
        <authorList>
            <person name="Ding C."/>
            <person name="Adrian L."/>
        </authorList>
    </citation>
    <scope>NUCLEOTIDE SEQUENCE [LARGE SCALE GENOMIC DNA]</scope>
    <source>
        <strain evidence="2 3">CSTR1</strain>
    </source>
</reference>
<reference evidence="1" key="1">
    <citation type="journal article" date="2006" name="Nature">
        <title>Deciphering the evolution and metabolism of an anammox bacterium from a community genome.</title>
        <authorList>
            <person name="Strous M."/>
            <person name="Pelletier E."/>
            <person name="Mangenot S."/>
            <person name="Rattei T."/>
            <person name="Lehner A."/>
            <person name="Taylor M.W."/>
            <person name="Horn M."/>
            <person name="Daims H."/>
            <person name="Bartol-Mavel D."/>
            <person name="Wincker P."/>
            <person name="Barbe V."/>
            <person name="Fonknechten N."/>
            <person name="Vallenet D."/>
            <person name="Segurens B."/>
            <person name="Schenowitz-Truong C."/>
            <person name="Medigue C."/>
            <person name="Collingro A."/>
            <person name="Snel B."/>
            <person name="Dutilh B.E."/>
            <person name="OpDenCamp H.J.M."/>
            <person name="vanDerDrift C."/>
            <person name="Cirpus I."/>
            <person name="vanDePas-Schoonen K.T."/>
            <person name="Harhangi H.R."/>
            <person name="vanNiftrik L."/>
            <person name="Schmid M."/>
            <person name="Keltjens J."/>
            <person name="vanDeVossenberg J."/>
            <person name="Kartal B."/>
            <person name="Meier H."/>
            <person name="Frishman D."/>
            <person name="Huynen M.A."/>
            <person name="Mewes H."/>
            <person name="Weissenbach J."/>
            <person name="Jetten M.S.M."/>
            <person name="Wagner M."/>
            <person name="LePaslier D."/>
        </authorList>
    </citation>
    <scope>NUCLEOTIDE SEQUENCE</scope>
</reference>
<organism evidence="1">
    <name type="scientific">Kuenenia stuttgartiensis</name>
    <dbReference type="NCBI Taxonomy" id="174633"/>
    <lineage>
        <taxon>Bacteria</taxon>
        <taxon>Pseudomonadati</taxon>
        <taxon>Planctomycetota</taxon>
        <taxon>Candidatus Brocadiia</taxon>
        <taxon>Candidatus Brocadiales</taxon>
        <taxon>Candidatus Brocadiaceae</taxon>
        <taxon>Candidatus Kuenenia</taxon>
    </lineage>
</organism>
<dbReference type="AlphaFoldDB" id="Q1Q5J7"/>
<name>Q1Q5J7_KUEST</name>
<sequence length="59" mass="6598">MSIKQVSAYAPCTPASGGHSLSRIIPDFWLTNCTRTIVQGLKCYQISPLNILPKMLRNY</sequence>
<evidence type="ECO:0000313" key="2">
    <source>
        <dbReference type="EMBL" id="QII12400.1"/>
    </source>
</evidence>